<evidence type="ECO:0000313" key="2">
    <source>
        <dbReference type="Proteomes" id="UP000326598"/>
    </source>
</evidence>
<gene>
    <name evidence="1" type="ORF">CP976_40200</name>
</gene>
<evidence type="ECO:0000313" key="1">
    <source>
        <dbReference type="EMBL" id="QEV29711.1"/>
    </source>
</evidence>
<dbReference type="RefSeq" id="WP_150484767.1">
    <property type="nucleotide sequence ID" value="NZ_BMTB01000016.1"/>
</dbReference>
<name>A0A5J6IF29_STRC4</name>
<dbReference type="KEGG" id="scoe:CP976_40200"/>
<dbReference type="Gene3D" id="1.25.10.10">
    <property type="entry name" value="Leucine-rich Repeat Variant"/>
    <property type="match status" value="2"/>
</dbReference>
<evidence type="ECO:0008006" key="3">
    <source>
        <dbReference type="Google" id="ProtNLM"/>
    </source>
</evidence>
<accession>A0A5J6IF29</accession>
<sequence length="523" mass="55125">MHPILCGLAANPALSPELVDRLIAMADDDIATHLAYRADLSRAQAVALAGRVEERAVHLAYEGRLTAADIDPSVRPDAALALLDQGAGRPEWARLLAADPVLERREKLAACPGLPSDVVDTLAVDRDVRVVAELAAAATSDVAARLAAHPHAEVRRAVAGNEATPPAVLAALVTGEGLPAARRCLVCDRHEPPFVHDPQCPRLDCDLPPGASCDGTHESAVHGVREAALRNPATPVEAVVGFVDHPSTLLRWALATREDLPGPACAQLASEPIAGIRADLAAHPGLDDALLRALAGDRDPDVRRTLAHHPRVPLDVLTDLARTAKIGSSLLPRIAAASPAEVEELAMSPEPAARMLVAQRRDLPPEIRNRLADDPDAKVVKALAPHPGLSEAQLRAMADRHGVRVLAKVATNPDASPALLEDLVQHKPVVQKMFREVARHRSATASALLVCLTDRQARPVAAGHPAVPPPVLVELLADPEWQVVEAAAANPSLPPAVMWDLLRHREGMSRGGADSPPGLPAGG</sequence>
<dbReference type="AlphaFoldDB" id="A0A5J6IF29"/>
<dbReference type="GeneID" id="91422255"/>
<organism evidence="1 2">
    <name type="scientific">Streptomyces coeruleorubidus</name>
    <dbReference type="NCBI Taxonomy" id="116188"/>
    <lineage>
        <taxon>Bacteria</taxon>
        <taxon>Bacillati</taxon>
        <taxon>Actinomycetota</taxon>
        <taxon>Actinomycetes</taxon>
        <taxon>Kitasatosporales</taxon>
        <taxon>Streptomycetaceae</taxon>
        <taxon>Streptomyces</taxon>
    </lineage>
</organism>
<dbReference type="InterPro" id="IPR011989">
    <property type="entry name" value="ARM-like"/>
</dbReference>
<dbReference type="Proteomes" id="UP000326598">
    <property type="component" value="Chromosome"/>
</dbReference>
<dbReference type="EMBL" id="CP023694">
    <property type="protein sequence ID" value="QEV29711.1"/>
    <property type="molecule type" value="Genomic_DNA"/>
</dbReference>
<protein>
    <recommendedName>
        <fullName evidence="3">Leucine rich repeat variant</fullName>
    </recommendedName>
</protein>
<proteinExistence type="predicted"/>
<reference evidence="1 2" key="1">
    <citation type="submission" date="2017-09" db="EMBL/GenBank/DDBJ databases">
        <authorList>
            <person name="Lee N."/>
            <person name="Cho B.-K."/>
        </authorList>
    </citation>
    <scope>NUCLEOTIDE SEQUENCE [LARGE SCALE GENOMIC DNA]</scope>
    <source>
        <strain evidence="1 2">ATCC 13740</strain>
    </source>
</reference>